<dbReference type="SUPFAM" id="SSF50475">
    <property type="entry name" value="FMN-binding split barrel"/>
    <property type="match status" value="1"/>
</dbReference>
<evidence type="ECO:0000313" key="4">
    <source>
        <dbReference type="EMBL" id="NPT46996.1"/>
    </source>
</evidence>
<dbReference type="EMBL" id="WOEY01000152">
    <property type="protein sequence ID" value="NPT46996.1"/>
    <property type="molecule type" value="Genomic_DNA"/>
</dbReference>
<dbReference type="Pfam" id="PF01613">
    <property type="entry name" value="Flavin_Reduct"/>
    <property type="match status" value="1"/>
</dbReference>
<sequence length="183" mass="19660">MNSQQTGCGNALKRIGSGDMFDTVSESDFKSAMKNLAAGVTLITSVSNTKRGGMTATAVCSLSAAPAQLIVCVNRQNSTHQMIVQSRKFCVNVLAADQSEVAQLFSNHHARTERFERGQWSMLKTGAPVLMDALVAFDCELGEAIESGTHSIFVGRVVDVHAREQSSPLLYYRSGYTGISAHA</sequence>
<dbReference type="PANTHER" id="PTHR30466">
    <property type="entry name" value="FLAVIN REDUCTASE"/>
    <property type="match status" value="1"/>
</dbReference>
<comment type="similarity">
    <text evidence="1">Belongs to the non-flavoprotein flavin reductase family.</text>
</comment>
<organism evidence="4 5">
    <name type="scientific">Paraburkholderia solitsugae</name>
    <dbReference type="NCBI Taxonomy" id="2675748"/>
    <lineage>
        <taxon>Bacteria</taxon>
        <taxon>Pseudomonadati</taxon>
        <taxon>Pseudomonadota</taxon>
        <taxon>Betaproteobacteria</taxon>
        <taxon>Burkholderiales</taxon>
        <taxon>Burkholderiaceae</taxon>
        <taxon>Paraburkholderia</taxon>
    </lineage>
</organism>
<dbReference type="Gene3D" id="2.30.110.10">
    <property type="entry name" value="Electron Transport, Fmn-binding Protein, Chain A"/>
    <property type="match status" value="1"/>
</dbReference>
<keyword evidence="5" id="KW-1185">Reference proteome</keyword>
<dbReference type="InterPro" id="IPR050268">
    <property type="entry name" value="NADH-dep_flavin_reductase"/>
</dbReference>
<dbReference type="SMART" id="SM00903">
    <property type="entry name" value="Flavin_Reduct"/>
    <property type="match status" value="1"/>
</dbReference>
<evidence type="ECO:0000259" key="3">
    <source>
        <dbReference type="SMART" id="SM00903"/>
    </source>
</evidence>
<dbReference type="Proteomes" id="UP000652198">
    <property type="component" value="Unassembled WGS sequence"/>
</dbReference>
<gene>
    <name evidence="4" type="ORF">GNZ12_38010</name>
</gene>
<keyword evidence="2" id="KW-0560">Oxidoreductase</keyword>
<evidence type="ECO:0000256" key="2">
    <source>
        <dbReference type="ARBA" id="ARBA00023002"/>
    </source>
</evidence>
<dbReference type="InterPro" id="IPR002563">
    <property type="entry name" value="Flavin_Rdtase-like_dom"/>
</dbReference>
<proteinExistence type="inferred from homology"/>
<reference evidence="4 5" key="1">
    <citation type="submission" date="2019-11" db="EMBL/GenBank/DDBJ databases">
        <title>Metabolism of dissolved organic matter in forest soils.</title>
        <authorList>
            <person name="Cyle K.T."/>
            <person name="Wilhelm R.C."/>
            <person name="Martinez C.E."/>
        </authorList>
    </citation>
    <scope>NUCLEOTIDE SEQUENCE [LARGE SCALE GENOMIC DNA]</scope>
    <source>
        <strain evidence="4 5">1N</strain>
    </source>
</reference>
<feature type="domain" description="Flavin reductase like" evidence="3">
    <location>
        <begin position="33"/>
        <end position="178"/>
    </location>
</feature>
<comment type="caution">
    <text evidence="4">The sequence shown here is derived from an EMBL/GenBank/DDBJ whole genome shotgun (WGS) entry which is preliminary data.</text>
</comment>
<evidence type="ECO:0000256" key="1">
    <source>
        <dbReference type="ARBA" id="ARBA00008898"/>
    </source>
</evidence>
<accession>A0ABX2C3M7</accession>
<name>A0ABX2C3M7_9BURK</name>
<evidence type="ECO:0000313" key="5">
    <source>
        <dbReference type="Proteomes" id="UP000652198"/>
    </source>
</evidence>
<dbReference type="InterPro" id="IPR012349">
    <property type="entry name" value="Split_barrel_FMN-bd"/>
</dbReference>
<protein>
    <submittedName>
        <fullName evidence="4">Flavin reductase</fullName>
    </submittedName>
</protein>
<dbReference type="PANTHER" id="PTHR30466:SF11">
    <property type="entry name" value="FLAVIN-DEPENDENT MONOOXYGENASE, REDUCTASE SUBUNIT HSAB"/>
    <property type="match status" value="1"/>
</dbReference>